<accession>A0ABY4E5G1</accession>
<proteinExistence type="predicted"/>
<organism evidence="1 2">
    <name type="scientific">Vitreoscilla massiliensis</name>
    <dbReference type="NCBI Taxonomy" id="1689272"/>
    <lineage>
        <taxon>Bacteria</taxon>
        <taxon>Pseudomonadati</taxon>
        <taxon>Pseudomonadota</taxon>
        <taxon>Betaproteobacteria</taxon>
        <taxon>Neisseriales</taxon>
        <taxon>Neisseriaceae</taxon>
        <taxon>Vitreoscilla</taxon>
    </lineage>
</organism>
<dbReference type="InterPro" id="IPR036255">
    <property type="entry name" value="YgfB-like_sf"/>
</dbReference>
<dbReference type="PANTHER" id="PTHR33747">
    <property type="entry name" value="UPF0225 PROTEIN SCO1677"/>
    <property type="match status" value="1"/>
</dbReference>
<dbReference type="Proteomes" id="UP000832011">
    <property type="component" value="Chromosome"/>
</dbReference>
<name>A0ABY4E5G1_9NEIS</name>
<dbReference type="InterPro" id="IPR004027">
    <property type="entry name" value="SEC_C_motif"/>
</dbReference>
<dbReference type="Pfam" id="PF03695">
    <property type="entry name" value="UPF0149"/>
    <property type="match status" value="1"/>
</dbReference>
<protein>
    <submittedName>
        <fullName evidence="1">UPF0149 family protein</fullName>
    </submittedName>
</protein>
<dbReference type="PANTHER" id="PTHR33747:SF1">
    <property type="entry name" value="ADENYLATE CYCLASE-ASSOCIATED CAP C-TERMINAL DOMAIN-CONTAINING PROTEIN"/>
    <property type="match status" value="1"/>
</dbReference>
<dbReference type="SUPFAM" id="SSF101327">
    <property type="entry name" value="YgfB-like"/>
    <property type="match status" value="1"/>
</dbReference>
<sequence length="210" mass="23426">MSDILDLQQQLAALLHPHTEGDTMRVDEVQGFMCAVLSGPDAVNIEEWLPEILGDEALFSDAEKAVALKLITALAEAWQAQLQARELTLLLEDDEDGEPDYQTWANAYLFALDVVDTDWFEAANDEEFEDSFYPMMVVAGIYDEEGIDISPKERKECTSQLAATAEQFYHYWQAVKNKPQTVFRGGEKIGRNDACPCGSGKKYKACCGKA</sequence>
<dbReference type="SUPFAM" id="SSF103642">
    <property type="entry name" value="Sec-C motif"/>
    <property type="match status" value="1"/>
</dbReference>
<evidence type="ECO:0000313" key="1">
    <source>
        <dbReference type="EMBL" id="UOO88662.1"/>
    </source>
</evidence>
<keyword evidence="2" id="KW-1185">Reference proteome</keyword>
<dbReference type="Pfam" id="PF02810">
    <property type="entry name" value="SEC-C"/>
    <property type="match status" value="1"/>
</dbReference>
<dbReference type="NCBIfam" id="TIGR02292">
    <property type="entry name" value="ygfB_yecA"/>
    <property type="match status" value="1"/>
</dbReference>
<evidence type="ECO:0000313" key="2">
    <source>
        <dbReference type="Proteomes" id="UP000832011"/>
    </source>
</evidence>
<gene>
    <name evidence="1" type="ORF">LVJ82_14510</name>
</gene>
<dbReference type="Gene3D" id="3.10.450.50">
    <property type="match status" value="1"/>
</dbReference>
<dbReference type="RefSeq" id="WP_058357648.1">
    <property type="nucleotide sequence ID" value="NZ_CABKVG010000010.1"/>
</dbReference>
<dbReference type="EMBL" id="CP091511">
    <property type="protein sequence ID" value="UOO88662.1"/>
    <property type="molecule type" value="Genomic_DNA"/>
</dbReference>
<dbReference type="InterPro" id="IPR011978">
    <property type="entry name" value="YgfB-like"/>
</dbReference>
<reference evidence="1 2" key="1">
    <citation type="journal article" date="2022" name="Res Sq">
        <title>Evolution of multicellular longitudinally dividing oral cavity symbionts (Neisseriaceae).</title>
        <authorList>
            <person name="Nyongesa S."/>
            <person name="Weber P."/>
            <person name="Bernet E."/>
            <person name="Pullido F."/>
            <person name="Nieckarz M."/>
            <person name="Delaby M."/>
            <person name="Nieves C."/>
            <person name="Viehboeck T."/>
            <person name="Krause N."/>
            <person name="Rivera-Millot A."/>
            <person name="Nakamura A."/>
            <person name="Vischer N."/>
            <person name="VanNieuwenhze M."/>
            <person name="Brun Y."/>
            <person name="Cava F."/>
            <person name="Bulgheresi S."/>
            <person name="Veyrier F."/>
        </authorList>
    </citation>
    <scope>NUCLEOTIDE SEQUENCE [LARGE SCALE GENOMIC DNA]</scope>
    <source>
        <strain evidence="1 2">SN4</strain>
    </source>
</reference>